<dbReference type="InterPro" id="IPR009649">
    <property type="entry name" value="TraU"/>
</dbReference>
<feature type="signal peptide" evidence="1">
    <location>
        <begin position="1"/>
        <end position="25"/>
    </location>
</feature>
<evidence type="ECO:0000256" key="1">
    <source>
        <dbReference type="SAM" id="SignalP"/>
    </source>
</evidence>
<accession>A0A378VZ99</accession>
<organism evidence="2">
    <name type="scientific">Neisseria gonorrhoeae</name>
    <dbReference type="NCBI Taxonomy" id="485"/>
    <lineage>
        <taxon>Bacteria</taxon>
        <taxon>Pseudomonadati</taxon>
        <taxon>Pseudomonadota</taxon>
        <taxon>Betaproteobacteria</taxon>
        <taxon>Neisseriales</taxon>
        <taxon>Neisseriaceae</taxon>
        <taxon>Neisseria</taxon>
    </lineage>
</organism>
<dbReference type="Pfam" id="PF06834">
    <property type="entry name" value="TraU"/>
    <property type="match status" value="1"/>
</dbReference>
<name>A0A378VZ99_NEIGO</name>
<reference evidence="2" key="1">
    <citation type="submission" date="2018-06" db="EMBL/GenBank/DDBJ databases">
        <authorList>
            <consortium name="Pathogen Informatics"/>
            <person name="Doyle S."/>
        </authorList>
    </citation>
    <scope>NUCLEOTIDE SEQUENCE [LARGE SCALE GENOMIC DNA]</scope>
    <source>
        <strain evidence="2">NCTC11421</strain>
    </source>
</reference>
<dbReference type="EMBL" id="UGRI01000001">
    <property type="protein sequence ID" value="SUA21612.1"/>
    <property type="molecule type" value="Genomic_DNA"/>
</dbReference>
<proteinExistence type="predicted"/>
<dbReference type="AlphaFoldDB" id="A0A378VZ99"/>
<evidence type="ECO:0000313" key="2">
    <source>
        <dbReference type="EMBL" id="SUA21612.1"/>
    </source>
</evidence>
<sequence length="149" mass="16880">MKIFVTPLKLLIPLLLLPLFSISHAAEAVPTAPIPNKLTCQGKMLNPINDICWSCMFPIKIGGKINLNMDNQEDNGSSPNNWFCSCTHPSRSGVTVSFWEPTHLVEVVRTPFCMVSLGGISLKIKKQIRRKQQVKQTYPIRFKIFWRLA</sequence>
<keyword evidence="1" id="KW-0732">Signal</keyword>
<gene>
    <name evidence="2" type="ORF">NCTC11421_01553</name>
</gene>
<feature type="chain" id="PRO_5017053205" evidence="1">
    <location>
        <begin position="26"/>
        <end position="149"/>
    </location>
</feature>
<protein>
    <submittedName>
        <fullName evidence="2">Protein TraU</fullName>
    </submittedName>
</protein>